<proteinExistence type="inferred from homology"/>
<dbReference type="HAMAP" id="MF_00659">
    <property type="entry name" value="UPF0250"/>
    <property type="match status" value="1"/>
</dbReference>
<dbReference type="SUPFAM" id="SSF117991">
    <property type="entry name" value="YbeD/HP0495-like"/>
    <property type="match status" value="1"/>
</dbReference>
<dbReference type="Proteomes" id="UP000040578">
    <property type="component" value="Unassembled WGS sequence"/>
</dbReference>
<sequence>MPEVISISPYLLSGRNPGAHMKTKLNELLEFPCSFTYKVMGIAEPQLVDQVVEVVQRHAPGDYTPEVKPSSKGNYHSVSITINAEHIDQVETLYEELGKIELVRMVL</sequence>
<accession>A0ABP1Y8R0</accession>
<gene>
    <name evidence="3" type="primary">ybeD</name>
    <name evidence="3" type="ORF">ERS137967_00580</name>
</gene>
<dbReference type="PANTHER" id="PTHR38036">
    <property type="entry name" value="UPF0250 PROTEIN YBED"/>
    <property type="match status" value="1"/>
</dbReference>
<dbReference type="NCBIfam" id="NF003447">
    <property type="entry name" value="PRK04998.1"/>
    <property type="match status" value="1"/>
</dbReference>
<dbReference type="PANTHER" id="PTHR38036:SF1">
    <property type="entry name" value="UPF0250 PROTEIN YBED"/>
    <property type="match status" value="1"/>
</dbReference>
<evidence type="ECO:0000313" key="3">
    <source>
        <dbReference type="EMBL" id="CNE01726.1"/>
    </source>
</evidence>
<evidence type="ECO:0000256" key="2">
    <source>
        <dbReference type="HAMAP-Rule" id="MF_00659"/>
    </source>
</evidence>
<dbReference type="InterPro" id="IPR027471">
    <property type="entry name" value="YbeD-like_sf"/>
</dbReference>
<evidence type="ECO:0000313" key="4">
    <source>
        <dbReference type="Proteomes" id="UP000040578"/>
    </source>
</evidence>
<evidence type="ECO:0000256" key="1">
    <source>
        <dbReference type="ARBA" id="ARBA00008460"/>
    </source>
</evidence>
<comment type="caution">
    <text evidence="3">The sequence shown here is derived from an EMBL/GenBank/DDBJ whole genome shotgun (WGS) entry which is preliminary data.</text>
</comment>
<reference evidence="3 4" key="1">
    <citation type="submission" date="2015-03" db="EMBL/GenBank/DDBJ databases">
        <authorList>
            <consortium name="Pathogen Informatics"/>
            <person name="Murphy D."/>
        </authorList>
    </citation>
    <scope>NUCLEOTIDE SEQUENCE [LARGE SCALE GENOMIC DNA]</scope>
    <source>
        <strain evidence="4">type strain: CIP110231</strain>
    </source>
</reference>
<name>A0ABP1Y8R0_9GAMM</name>
<dbReference type="Gene3D" id="3.30.70.260">
    <property type="match status" value="1"/>
</dbReference>
<dbReference type="InterPro" id="IPR007454">
    <property type="entry name" value="UPF0250_YbeD-like"/>
</dbReference>
<comment type="similarity">
    <text evidence="1 2">Belongs to the UPF0250 family.</text>
</comment>
<dbReference type="EMBL" id="CPYD01000001">
    <property type="protein sequence ID" value="CNE01726.1"/>
    <property type="molecule type" value="Genomic_DNA"/>
</dbReference>
<dbReference type="Pfam" id="PF04359">
    <property type="entry name" value="DUF493"/>
    <property type="match status" value="1"/>
</dbReference>
<keyword evidence="4" id="KW-1185">Reference proteome</keyword>
<organism evidence="3 4">
    <name type="scientific">Yersinia nurmii</name>
    <dbReference type="NCBI Taxonomy" id="685706"/>
    <lineage>
        <taxon>Bacteria</taxon>
        <taxon>Pseudomonadati</taxon>
        <taxon>Pseudomonadota</taxon>
        <taxon>Gammaproteobacteria</taxon>
        <taxon>Enterobacterales</taxon>
        <taxon>Yersiniaceae</taxon>
        <taxon>Yersinia</taxon>
    </lineage>
</organism>
<protein>
    <recommendedName>
        <fullName evidence="2">UPF0250 protein ERS137967_00580</fullName>
    </recommendedName>
</protein>